<comment type="caution">
    <text evidence="5">The sequence shown here is derived from an EMBL/GenBank/DDBJ whole genome shotgun (WGS) entry which is preliminary data.</text>
</comment>
<protein>
    <recommendedName>
        <fullName evidence="7">Adenylate kinase</fullName>
    </recommendedName>
</protein>
<proteinExistence type="inferred from homology"/>
<dbReference type="Gene3D" id="3.40.50.300">
    <property type="entry name" value="P-loop containing nucleotide triphosphate hydrolases"/>
    <property type="match status" value="1"/>
</dbReference>
<dbReference type="AlphaFoldDB" id="A0AAW1IRQ0"/>
<dbReference type="EMBL" id="JASPKY010000574">
    <property type="protein sequence ID" value="KAK9692638.1"/>
    <property type="molecule type" value="Genomic_DNA"/>
</dbReference>
<dbReference type="GO" id="GO:0019205">
    <property type="term" value="F:nucleobase-containing compound kinase activity"/>
    <property type="evidence" value="ECO:0007669"/>
    <property type="project" value="InterPro"/>
</dbReference>
<evidence type="ECO:0000313" key="6">
    <source>
        <dbReference type="Proteomes" id="UP001458880"/>
    </source>
</evidence>
<dbReference type="InterPro" id="IPR000850">
    <property type="entry name" value="Adenylat/UMP-CMP_kin"/>
</dbReference>
<organism evidence="5 6">
    <name type="scientific">Popillia japonica</name>
    <name type="common">Japanese beetle</name>
    <dbReference type="NCBI Taxonomy" id="7064"/>
    <lineage>
        <taxon>Eukaryota</taxon>
        <taxon>Metazoa</taxon>
        <taxon>Ecdysozoa</taxon>
        <taxon>Arthropoda</taxon>
        <taxon>Hexapoda</taxon>
        <taxon>Insecta</taxon>
        <taxon>Pterygota</taxon>
        <taxon>Neoptera</taxon>
        <taxon>Endopterygota</taxon>
        <taxon>Coleoptera</taxon>
        <taxon>Polyphaga</taxon>
        <taxon>Scarabaeiformia</taxon>
        <taxon>Scarabaeidae</taxon>
        <taxon>Rutelinae</taxon>
        <taxon>Popillia</taxon>
    </lineage>
</organism>
<name>A0AAW1IRQ0_POPJA</name>
<reference evidence="5 6" key="1">
    <citation type="journal article" date="2024" name="BMC Genomics">
        <title>De novo assembly and annotation of Popillia japonica's genome with initial clues to its potential as an invasive pest.</title>
        <authorList>
            <person name="Cucini C."/>
            <person name="Boschi S."/>
            <person name="Funari R."/>
            <person name="Cardaioli E."/>
            <person name="Iannotti N."/>
            <person name="Marturano G."/>
            <person name="Paoli F."/>
            <person name="Bruttini M."/>
            <person name="Carapelli A."/>
            <person name="Frati F."/>
            <person name="Nardi F."/>
        </authorList>
    </citation>
    <scope>NUCLEOTIDE SEQUENCE [LARGE SCALE GENOMIC DNA]</scope>
    <source>
        <strain evidence="5">DMR45628</strain>
    </source>
</reference>
<comment type="similarity">
    <text evidence="4">Belongs to the adenylate kinase family.</text>
</comment>
<dbReference type="SUPFAM" id="SSF52540">
    <property type="entry name" value="P-loop containing nucleoside triphosphate hydrolases"/>
    <property type="match status" value="1"/>
</dbReference>
<sequence>MAEQRCVCNKCHPKLRLLKVPVVWMIGPPGSGKTTQCDKIVAAYGFQHISTSHLVSRQLLNPYRSTSTSILSVGTYGGSMYTDVAAKKLIDDIKFKSETAKGFIVDGYPRSTAQAAMFEVGVGRLDLILALDIAPETLLKRNLVGSDITLQDNDDLDDPDVVAENLARFESVKEGLIEIYHDKVKIINANKPPDEVFNAINKYLMQIDD</sequence>
<dbReference type="Pfam" id="PF00406">
    <property type="entry name" value="ADK"/>
    <property type="match status" value="1"/>
</dbReference>
<evidence type="ECO:0008006" key="7">
    <source>
        <dbReference type="Google" id="ProtNLM"/>
    </source>
</evidence>
<evidence type="ECO:0000256" key="3">
    <source>
        <dbReference type="ARBA" id="ARBA00022777"/>
    </source>
</evidence>
<dbReference type="PROSITE" id="PS00113">
    <property type="entry name" value="ADENYLATE_KINASE"/>
    <property type="match status" value="1"/>
</dbReference>
<dbReference type="GO" id="GO:0006139">
    <property type="term" value="P:nucleobase-containing compound metabolic process"/>
    <property type="evidence" value="ECO:0007669"/>
    <property type="project" value="InterPro"/>
</dbReference>
<keyword evidence="3 4" id="KW-0418">Kinase</keyword>
<evidence type="ECO:0000256" key="4">
    <source>
        <dbReference type="RuleBase" id="RU003330"/>
    </source>
</evidence>
<accession>A0AAW1IRQ0</accession>
<keyword evidence="6" id="KW-1185">Reference proteome</keyword>
<dbReference type="InterPro" id="IPR027417">
    <property type="entry name" value="P-loop_NTPase"/>
</dbReference>
<evidence type="ECO:0000256" key="1">
    <source>
        <dbReference type="ARBA" id="ARBA00022679"/>
    </source>
</evidence>
<dbReference type="GO" id="GO:0005524">
    <property type="term" value="F:ATP binding"/>
    <property type="evidence" value="ECO:0007669"/>
    <property type="project" value="InterPro"/>
</dbReference>
<dbReference type="InterPro" id="IPR033690">
    <property type="entry name" value="Adenylat_kinase_CS"/>
</dbReference>
<dbReference type="Proteomes" id="UP001458880">
    <property type="component" value="Unassembled WGS sequence"/>
</dbReference>
<dbReference type="PRINTS" id="PR00094">
    <property type="entry name" value="ADENYLTKNASE"/>
</dbReference>
<keyword evidence="2" id="KW-0547">Nucleotide-binding</keyword>
<gene>
    <name evidence="5" type="ORF">QE152_g35026</name>
</gene>
<evidence type="ECO:0000313" key="5">
    <source>
        <dbReference type="EMBL" id="KAK9692638.1"/>
    </source>
</evidence>
<keyword evidence="1 4" id="KW-0808">Transferase</keyword>
<dbReference type="PANTHER" id="PTHR23359">
    <property type="entry name" value="NUCLEOTIDE KINASE"/>
    <property type="match status" value="1"/>
</dbReference>
<dbReference type="CDD" id="cd01428">
    <property type="entry name" value="ADK"/>
    <property type="match status" value="1"/>
</dbReference>
<evidence type="ECO:0000256" key="2">
    <source>
        <dbReference type="ARBA" id="ARBA00022741"/>
    </source>
</evidence>